<protein>
    <submittedName>
        <fullName evidence="1">DMT family transporter</fullName>
    </submittedName>
</protein>
<dbReference type="Pfam" id="PF04657">
    <property type="entry name" value="DMT_YdcZ"/>
    <property type="match status" value="1"/>
</dbReference>
<reference evidence="2" key="1">
    <citation type="journal article" date="2019" name="Int. J. Syst. Evol. Microbiol.">
        <title>The Global Catalogue of Microorganisms (GCM) 10K type strain sequencing project: providing services to taxonomists for standard genome sequencing and annotation.</title>
        <authorList>
            <consortium name="The Broad Institute Genomics Platform"/>
            <consortium name="The Broad Institute Genome Sequencing Center for Infectious Disease"/>
            <person name="Wu L."/>
            <person name="Ma J."/>
        </authorList>
    </citation>
    <scope>NUCLEOTIDE SEQUENCE [LARGE SCALE GENOMIC DNA]</scope>
    <source>
        <strain evidence="2">JCM 31486</strain>
    </source>
</reference>
<evidence type="ECO:0000313" key="2">
    <source>
        <dbReference type="Proteomes" id="UP001597045"/>
    </source>
</evidence>
<comment type="caution">
    <text evidence="1">The sequence shown here is derived from an EMBL/GenBank/DDBJ whole genome shotgun (WGS) entry which is preliminary data.</text>
</comment>
<keyword evidence="2" id="KW-1185">Reference proteome</keyword>
<name>A0ABW3M305_9PSEU</name>
<dbReference type="Proteomes" id="UP001597045">
    <property type="component" value="Unassembled WGS sequence"/>
</dbReference>
<proteinExistence type="predicted"/>
<evidence type="ECO:0000313" key="1">
    <source>
        <dbReference type="EMBL" id="MFD1045008.1"/>
    </source>
</evidence>
<dbReference type="EMBL" id="JBHTIS010000183">
    <property type="protein sequence ID" value="MFD1045008.1"/>
    <property type="molecule type" value="Genomic_DNA"/>
</dbReference>
<gene>
    <name evidence="1" type="ORF">ACFQ1S_05065</name>
</gene>
<dbReference type="InterPro" id="IPR006750">
    <property type="entry name" value="YdcZ"/>
</dbReference>
<sequence length="82" mass="8281">MALGLIAGAVLPIQGALNAKLRADLAAPVTVAMISFFMTTPDRVGKNSSLPGNAQNAGGVINSAASGCRRSPTRAVTEARLC</sequence>
<organism evidence="1 2">
    <name type="scientific">Kibdelosporangium lantanae</name>
    <dbReference type="NCBI Taxonomy" id="1497396"/>
    <lineage>
        <taxon>Bacteria</taxon>
        <taxon>Bacillati</taxon>
        <taxon>Actinomycetota</taxon>
        <taxon>Actinomycetes</taxon>
        <taxon>Pseudonocardiales</taxon>
        <taxon>Pseudonocardiaceae</taxon>
        <taxon>Kibdelosporangium</taxon>
    </lineage>
</organism>
<accession>A0ABW3M305</accession>